<sequence length="133" mass="14493">MTQSSAPVQGRSIAGSTAVDLSLKDERWRADLSASMGGSGQDPDPHDLLDSALVACTILTVQMYAKRKQYPLESVQVSLVHDEDDAVYRMDRRITLGGALSQQQKDDLLRVANACPLHKALHKKFEITTALAS</sequence>
<dbReference type="PANTHER" id="PTHR39624:SF2">
    <property type="entry name" value="OSMC-LIKE PROTEIN"/>
    <property type="match status" value="1"/>
</dbReference>
<keyword evidence="2" id="KW-1185">Reference proteome</keyword>
<evidence type="ECO:0000313" key="2">
    <source>
        <dbReference type="Proteomes" id="UP000622707"/>
    </source>
</evidence>
<dbReference type="InterPro" id="IPR036102">
    <property type="entry name" value="OsmC/Ohrsf"/>
</dbReference>
<protein>
    <submittedName>
        <fullName evidence="1">OsmC family protein</fullName>
    </submittedName>
</protein>
<dbReference type="Pfam" id="PF02566">
    <property type="entry name" value="OsmC"/>
    <property type="match status" value="1"/>
</dbReference>
<evidence type="ECO:0000313" key="1">
    <source>
        <dbReference type="EMBL" id="MBL0427276.1"/>
    </source>
</evidence>
<dbReference type="InterPro" id="IPR015946">
    <property type="entry name" value="KH_dom-like_a/b"/>
</dbReference>
<dbReference type="Gene3D" id="3.30.300.20">
    <property type="match status" value="1"/>
</dbReference>
<accession>A0ABS1JTU4</accession>
<reference evidence="1 2" key="1">
    <citation type="journal article" date="2017" name="Int. J. Syst. Evol. Microbiol.">
        <title>Ramlibacter alkalitolerans sp. nov., alkali-tolerant bacterium isolated from soil of ginseng.</title>
        <authorList>
            <person name="Lee D.H."/>
            <person name="Cha C.J."/>
        </authorList>
    </citation>
    <scope>NUCLEOTIDE SEQUENCE [LARGE SCALE GENOMIC DNA]</scope>
    <source>
        <strain evidence="1 2">KACC 19305</strain>
    </source>
</reference>
<dbReference type="Proteomes" id="UP000622707">
    <property type="component" value="Unassembled WGS sequence"/>
</dbReference>
<organism evidence="1 2">
    <name type="scientific">Ramlibacter alkalitolerans</name>
    <dbReference type="NCBI Taxonomy" id="2039631"/>
    <lineage>
        <taxon>Bacteria</taxon>
        <taxon>Pseudomonadati</taxon>
        <taxon>Pseudomonadota</taxon>
        <taxon>Betaproteobacteria</taxon>
        <taxon>Burkholderiales</taxon>
        <taxon>Comamonadaceae</taxon>
        <taxon>Ramlibacter</taxon>
    </lineage>
</organism>
<dbReference type="RefSeq" id="WP_201691908.1">
    <property type="nucleotide sequence ID" value="NZ_JAEQND010000011.1"/>
</dbReference>
<dbReference type="InterPro" id="IPR003718">
    <property type="entry name" value="OsmC/Ohr_fam"/>
</dbReference>
<dbReference type="EMBL" id="JAEQND010000011">
    <property type="protein sequence ID" value="MBL0427276.1"/>
    <property type="molecule type" value="Genomic_DNA"/>
</dbReference>
<comment type="caution">
    <text evidence="1">The sequence shown here is derived from an EMBL/GenBank/DDBJ whole genome shotgun (WGS) entry which is preliminary data.</text>
</comment>
<dbReference type="PANTHER" id="PTHR39624">
    <property type="entry name" value="PROTEIN INVOLVED IN RIMO-MEDIATED BETA-METHYLTHIOLATION OF RIBOSOMAL PROTEIN S12 YCAO"/>
    <property type="match status" value="1"/>
</dbReference>
<name>A0ABS1JTU4_9BURK</name>
<dbReference type="SUPFAM" id="SSF82784">
    <property type="entry name" value="OsmC-like"/>
    <property type="match status" value="1"/>
</dbReference>
<proteinExistence type="predicted"/>
<gene>
    <name evidence="1" type="ORF">JI746_19335</name>
</gene>